<dbReference type="OrthoDB" id="3222453at2759"/>
<evidence type="ECO:0000313" key="2">
    <source>
        <dbReference type="Proteomes" id="UP000807469"/>
    </source>
</evidence>
<comment type="caution">
    <text evidence="1">The sequence shown here is derived from an EMBL/GenBank/DDBJ whole genome shotgun (WGS) entry which is preliminary data.</text>
</comment>
<dbReference type="EMBL" id="MU155181">
    <property type="protein sequence ID" value="KAF9481230.1"/>
    <property type="molecule type" value="Genomic_DNA"/>
</dbReference>
<keyword evidence="2" id="KW-1185">Reference proteome</keyword>
<protein>
    <submittedName>
        <fullName evidence="1">Uncharacterized protein</fullName>
    </submittedName>
</protein>
<reference evidence="1" key="1">
    <citation type="submission" date="2020-11" db="EMBL/GenBank/DDBJ databases">
        <authorList>
            <consortium name="DOE Joint Genome Institute"/>
            <person name="Ahrendt S."/>
            <person name="Riley R."/>
            <person name="Andreopoulos W."/>
            <person name="Labutti K."/>
            <person name="Pangilinan J."/>
            <person name="Ruiz-Duenas F.J."/>
            <person name="Barrasa J.M."/>
            <person name="Sanchez-Garcia M."/>
            <person name="Camarero S."/>
            <person name="Miyauchi S."/>
            <person name="Serrano A."/>
            <person name="Linde D."/>
            <person name="Babiker R."/>
            <person name="Drula E."/>
            <person name="Ayuso-Fernandez I."/>
            <person name="Pacheco R."/>
            <person name="Padilla G."/>
            <person name="Ferreira P."/>
            <person name="Barriuso J."/>
            <person name="Kellner H."/>
            <person name="Castanera R."/>
            <person name="Alfaro M."/>
            <person name="Ramirez L."/>
            <person name="Pisabarro A.G."/>
            <person name="Kuo A."/>
            <person name="Tritt A."/>
            <person name="Lipzen A."/>
            <person name="He G."/>
            <person name="Yan M."/>
            <person name="Ng V."/>
            <person name="Cullen D."/>
            <person name="Martin F."/>
            <person name="Rosso M.-N."/>
            <person name="Henrissat B."/>
            <person name="Hibbett D."/>
            <person name="Martinez A.T."/>
            <person name="Grigoriev I.V."/>
        </authorList>
    </citation>
    <scope>NUCLEOTIDE SEQUENCE</scope>
    <source>
        <strain evidence="1">CIRM-BRFM 674</strain>
    </source>
</reference>
<dbReference type="Proteomes" id="UP000807469">
    <property type="component" value="Unassembled WGS sequence"/>
</dbReference>
<evidence type="ECO:0000313" key="1">
    <source>
        <dbReference type="EMBL" id="KAF9481230.1"/>
    </source>
</evidence>
<sequence length="171" mass="19119">MLSLERAGVYNIGGLTSRPKYHIAQGAFVGDVGWLNERGTFYYCFNVFHPPDHPIQRETLPPNFCAFDPPLSTGDVRTIPNYFPPGTILCSEGIQQTWISTSPFFLHRKVEFIANAREGAVLILPNGATREELVNPSSIHEYVKDHAVSWYQFFNGESDDTAETPTPNSAL</sequence>
<name>A0A9P5Z6S0_9AGAR</name>
<organism evidence="1 2">
    <name type="scientific">Pholiota conissans</name>
    <dbReference type="NCBI Taxonomy" id="109636"/>
    <lineage>
        <taxon>Eukaryota</taxon>
        <taxon>Fungi</taxon>
        <taxon>Dikarya</taxon>
        <taxon>Basidiomycota</taxon>
        <taxon>Agaricomycotina</taxon>
        <taxon>Agaricomycetes</taxon>
        <taxon>Agaricomycetidae</taxon>
        <taxon>Agaricales</taxon>
        <taxon>Agaricineae</taxon>
        <taxon>Strophariaceae</taxon>
        <taxon>Pholiota</taxon>
    </lineage>
</organism>
<gene>
    <name evidence="1" type="ORF">BDN70DRAFT_803781</name>
</gene>
<dbReference type="AlphaFoldDB" id="A0A9P5Z6S0"/>
<proteinExistence type="predicted"/>
<accession>A0A9P5Z6S0</accession>